<sequence length="60" mass="7112">MGEDNTDRLQGKCKYKFKKMRHSIYIYHQATYDRNVKYYTFSIKNSSSSTGVFRTFAADI</sequence>
<organism evidence="1 2">
    <name type="scientific">Bacteroides oleiciplenus</name>
    <dbReference type="NCBI Taxonomy" id="626931"/>
    <lineage>
        <taxon>Bacteria</taxon>
        <taxon>Pseudomonadati</taxon>
        <taxon>Bacteroidota</taxon>
        <taxon>Bacteroidia</taxon>
        <taxon>Bacteroidales</taxon>
        <taxon>Bacteroidaceae</taxon>
        <taxon>Bacteroides</taxon>
    </lineage>
</organism>
<evidence type="ECO:0000313" key="2">
    <source>
        <dbReference type="Proteomes" id="UP000260983"/>
    </source>
</evidence>
<dbReference type="Proteomes" id="UP000260983">
    <property type="component" value="Unassembled WGS sequence"/>
</dbReference>
<protein>
    <submittedName>
        <fullName evidence="1">Uncharacterized protein</fullName>
    </submittedName>
</protein>
<gene>
    <name evidence="1" type="ORF">DXB65_10535</name>
</gene>
<accession>A0A3E5BEI0</accession>
<name>A0A3E5BEI0_9BACE</name>
<dbReference type="EMBL" id="QSUL01000006">
    <property type="protein sequence ID" value="RGN35934.1"/>
    <property type="molecule type" value="Genomic_DNA"/>
</dbReference>
<evidence type="ECO:0000313" key="1">
    <source>
        <dbReference type="EMBL" id="RGN35934.1"/>
    </source>
</evidence>
<dbReference type="AlphaFoldDB" id="A0A3E5BEI0"/>
<proteinExistence type="predicted"/>
<comment type="caution">
    <text evidence="1">The sequence shown here is derived from an EMBL/GenBank/DDBJ whole genome shotgun (WGS) entry which is preliminary data.</text>
</comment>
<reference evidence="1 2" key="1">
    <citation type="submission" date="2018-08" db="EMBL/GenBank/DDBJ databases">
        <title>A genome reference for cultivated species of the human gut microbiota.</title>
        <authorList>
            <person name="Zou Y."/>
            <person name="Xue W."/>
            <person name="Luo G."/>
        </authorList>
    </citation>
    <scope>NUCLEOTIDE SEQUENCE [LARGE SCALE GENOMIC DNA]</scope>
    <source>
        <strain evidence="1 2">OM05-15BH</strain>
    </source>
</reference>